<feature type="chain" id="PRO_5045184907" evidence="2">
    <location>
        <begin position="39"/>
        <end position="121"/>
    </location>
</feature>
<dbReference type="EMBL" id="JAABLP010000002">
    <property type="protein sequence ID" value="NBN63431.1"/>
    <property type="molecule type" value="Genomic_DNA"/>
</dbReference>
<evidence type="ECO:0000313" key="3">
    <source>
        <dbReference type="EMBL" id="NBN63431.1"/>
    </source>
</evidence>
<keyword evidence="4" id="KW-1185">Reference proteome</keyword>
<gene>
    <name evidence="3" type="ORF">GWI71_07035</name>
</gene>
<accession>A0ABW9ZFD3</accession>
<evidence type="ECO:0000256" key="1">
    <source>
        <dbReference type="SAM" id="MobiDB-lite"/>
    </source>
</evidence>
<evidence type="ECO:0000256" key="2">
    <source>
        <dbReference type="SAM" id="SignalP"/>
    </source>
</evidence>
<evidence type="ECO:0000313" key="4">
    <source>
        <dbReference type="Proteomes" id="UP000541347"/>
    </source>
</evidence>
<dbReference type="Proteomes" id="UP000541347">
    <property type="component" value="Unassembled WGS sequence"/>
</dbReference>
<organism evidence="3 4">
    <name type="scientific">Pannonibacter tanglangensis</name>
    <dbReference type="NCBI Taxonomy" id="2750084"/>
    <lineage>
        <taxon>Bacteria</taxon>
        <taxon>Pseudomonadati</taxon>
        <taxon>Pseudomonadota</taxon>
        <taxon>Alphaproteobacteria</taxon>
        <taxon>Hyphomicrobiales</taxon>
        <taxon>Stappiaceae</taxon>
        <taxon>Pannonibacter</taxon>
    </lineage>
</organism>
<feature type="signal peptide" evidence="2">
    <location>
        <begin position="1"/>
        <end position="38"/>
    </location>
</feature>
<reference evidence="3 4" key="1">
    <citation type="submission" date="2020-01" db="EMBL/GenBank/DDBJ databases">
        <authorList>
            <person name="Peng S.Y."/>
            <person name="Li J."/>
            <person name="Wang M."/>
            <person name="Wang L."/>
            <person name="Wang C.Q."/>
            <person name="Wang J.R."/>
        </authorList>
    </citation>
    <scope>NUCLEOTIDE SEQUENCE [LARGE SCALE GENOMIC DNA]</scope>
    <source>
        <strain evidence="3 4">XCT-34</strain>
    </source>
</reference>
<comment type="caution">
    <text evidence="3">The sequence shown here is derived from an EMBL/GenBank/DDBJ whole genome shotgun (WGS) entry which is preliminary data.</text>
</comment>
<dbReference type="RefSeq" id="WP_161675335.1">
    <property type="nucleotide sequence ID" value="NZ_JAABLP010000002.1"/>
</dbReference>
<feature type="compositionally biased region" description="Basic and acidic residues" evidence="1">
    <location>
        <begin position="80"/>
        <end position="94"/>
    </location>
</feature>
<proteinExistence type="predicted"/>
<keyword evidence="2" id="KW-0732">Signal</keyword>
<protein>
    <submittedName>
        <fullName evidence="3">Uncharacterized protein</fullName>
    </submittedName>
</protein>
<feature type="compositionally biased region" description="Polar residues" evidence="1">
    <location>
        <begin position="104"/>
        <end position="115"/>
    </location>
</feature>
<sequence>MHPLSRCRPISPAASAARLLLALALAAPVAAVPAPVSAQTSALGGFRDNGTAGGRAARSENPARLLDRDRARQLGTLDSTTERLERERAERARELAVPCPPGTTKPSCLQGQGTTPPAKPK</sequence>
<name>A0ABW9ZFD3_9HYPH</name>
<feature type="region of interest" description="Disordered" evidence="1">
    <location>
        <begin position="34"/>
        <end position="121"/>
    </location>
</feature>